<feature type="domain" description="RAP" evidence="1">
    <location>
        <begin position="326"/>
        <end position="388"/>
    </location>
</feature>
<evidence type="ECO:0000313" key="2">
    <source>
        <dbReference type="EMBL" id="EDO05230.1"/>
    </source>
</evidence>
<keyword evidence="3" id="KW-1185">Reference proteome</keyword>
<name>A7AW02_BABBO</name>
<accession>A7AW02</accession>
<protein>
    <submittedName>
        <fullName evidence="2">Secretory protein, putative</fullName>
    </submittedName>
</protein>
<evidence type="ECO:0000259" key="1">
    <source>
        <dbReference type="PROSITE" id="PS51286"/>
    </source>
</evidence>
<reference evidence="2 3" key="1">
    <citation type="journal article" date="2007" name="PLoS Pathog.">
        <title>Genome sequence of Babesia bovis and comparative analysis of apicomplexan hemoprotozoa.</title>
        <authorList>
            <person name="Brayton K.A."/>
            <person name="Lau A.O.T."/>
            <person name="Herndon D.R."/>
            <person name="Hannick L."/>
            <person name="Kappmeyer L.S."/>
            <person name="Berens S.J."/>
            <person name="Bidwell S.L."/>
            <person name="Brown W.C."/>
            <person name="Crabtree J."/>
            <person name="Fadrosh D."/>
            <person name="Feldblum T."/>
            <person name="Forberger H.A."/>
            <person name="Haas B.J."/>
            <person name="Howell J.M."/>
            <person name="Khouri H."/>
            <person name="Koo H."/>
            <person name="Mann D.J."/>
            <person name="Norimine J."/>
            <person name="Paulsen I.T."/>
            <person name="Radune D."/>
            <person name="Ren Q."/>
            <person name="Smith R.K. Jr."/>
            <person name="Suarez C.E."/>
            <person name="White O."/>
            <person name="Wortman J.R."/>
            <person name="Knowles D.P. Jr."/>
            <person name="McElwain T.F."/>
            <person name="Nene V.M."/>
        </authorList>
    </citation>
    <scope>NUCLEOTIDE SEQUENCE [LARGE SCALE GENOMIC DNA]</scope>
    <source>
        <strain evidence="2">T2Bo</strain>
    </source>
</reference>
<dbReference type="Pfam" id="PF08373">
    <property type="entry name" value="RAP"/>
    <property type="match status" value="1"/>
</dbReference>
<dbReference type="VEuPathDB" id="PiroplasmaDB:BBOV_I001460"/>
<dbReference type="OMA" id="HYKSAYK"/>
<comment type="caution">
    <text evidence="2">The sequence shown here is derived from an EMBL/GenBank/DDBJ whole genome shotgun (WGS) entry which is preliminary data.</text>
</comment>
<dbReference type="EMBL" id="AAXT01000005">
    <property type="protein sequence ID" value="EDO05230.1"/>
    <property type="molecule type" value="Genomic_DNA"/>
</dbReference>
<dbReference type="AlphaFoldDB" id="A7AW02"/>
<dbReference type="SMART" id="SM00952">
    <property type="entry name" value="RAP"/>
    <property type="match status" value="1"/>
</dbReference>
<dbReference type="InParanoid" id="A7AW02"/>
<organism evidence="2 3">
    <name type="scientific">Babesia bovis</name>
    <dbReference type="NCBI Taxonomy" id="5865"/>
    <lineage>
        <taxon>Eukaryota</taxon>
        <taxon>Sar</taxon>
        <taxon>Alveolata</taxon>
        <taxon>Apicomplexa</taxon>
        <taxon>Aconoidasida</taxon>
        <taxon>Piroplasmida</taxon>
        <taxon>Babesiidae</taxon>
        <taxon>Babesia</taxon>
    </lineage>
</organism>
<dbReference type="PROSITE" id="PS51286">
    <property type="entry name" value="RAP"/>
    <property type="match status" value="1"/>
</dbReference>
<gene>
    <name evidence="2" type="ORF">BBOV_I001460</name>
</gene>
<dbReference type="eggNOG" id="ENOG502SKR7">
    <property type="taxonomic scope" value="Eukaryota"/>
</dbReference>
<dbReference type="Proteomes" id="UP000002173">
    <property type="component" value="Chromosome 1"/>
</dbReference>
<evidence type="ECO:0000313" key="3">
    <source>
        <dbReference type="Proteomes" id="UP000002173"/>
    </source>
</evidence>
<dbReference type="FunCoup" id="A7AW02">
    <property type="interactions" value="5"/>
</dbReference>
<sequence length="429" mass="50859">MAVLRAREAIILRSIRHESRIRQIGRRIHKRFRSWTQQRTRKYWMPQKVSLHAPVDIMDSWSISAVVQKAATVRKHDSHMWYNFGNRVIELAPTLCPQQIGYIYYGYGKSRFYNKHFYEKISEYSAPLLSNFPSSSLMCVVWCLSRLQLRQTAFLNRVTSVVADKFDSLRTTDLMKICDGLARLVGFTFIADKMIGRLDSLYAQDFRNAMNDVTLFHMYDENTQIYIMERFPRIFICARANTLRQALSCALVVRVMLQNVWLKLNQSTRNFYTRLSTRTIQQSERSPSLFHWDVSSTLAELGIQHRNTFYWGCYWIDIGEVRDRQNCWFVDGPCCFYSGTTKYTNKVKLQHSVLKKLGWNIRRIPWFQWVDVMRDQQERKAFVKYIRERQPQKDLVDDEALSCVELNEKLNTIKQLHTKSKRTLTQLSN</sequence>
<dbReference type="InterPro" id="IPR013584">
    <property type="entry name" value="RAP"/>
</dbReference>
<proteinExistence type="predicted"/>